<organism evidence="3 4">
    <name type="scientific">Methanocaldococcus jannaschii</name>
    <dbReference type="NCBI Taxonomy" id="2190"/>
    <lineage>
        <taxon>Archaea</taxon>
        <taxon>Methanobacteriati</taxon>
        <taxon>Methanobacteriota</taxon>
        <taxon>Methanomada group</taxon>
        <taxon>Methanococci</taxon>
        <taxon>Methanococcales</taxon>
        <taxon>Methanocaldococcaceae</taxon>
        <taxon>Methanocaldococcus</taxon>
    </lineage>
</organism>
<dbReference type="InterPro" id="IPR016188">
    <property type="entry name" value="PurM-like_N"/>
</dbReference>
<dbReference type="InterPro" id="IPR009186">
    <property type="entry name" value="Ni_metllenz_mat"/>
</dbReference>
<dbReference type="Gene3D" id="3.30.1330.10">
    <property type="entry name" value="PurM-like, N-terminal domain"/>
    <property type="match status" value="1"/>
</dbReference>
<sequence>MDLEGYVRRCLRKKIPENKIIEDGFKRILEIKEDVDEEFAKKFIKAILEEVKTTEKFREIDDENLKTLLKYPKSGVTMGRMGVGSRGEGDFFVHREIARIVKSTKVKAYVSAEEQDDAGIVRADAKYIVAAIDGTHSRLSDFPFLGGFHVTRAALRDIYVMGAEAVALISDVHLADDGDVGKIFDFTAGICAVSEAVNVPLIGGSTLRVGGDMVIGDRLVSAVGAIGVIKEGEPTARRNAEVGDVILMTEGSGGGTITTTALYYGWFDVIYETLNVDFIKACQNLIRSGLIKKIHAMTDVTNGGLRGDAYEISKTAKVSLIFDKEKVYKTINPKVLEMLEVLNIDPLGVSTDSLMIICPEEYADDIKKVTGAIEVGYVEEGEESYLVDGNKKIPLKPMFRESAYTPVKKVVGERKPGDFEEMKEKVRRACDEAIKKKDFVVELLKERKKKF</sequence>
<dbReference type="Pfam" id="PF00586">
    <property type="entry name" value="AIRS"/>
    <property type="match status" value="1"/>
</dbReference>
<evidence type="ECO:0000259" key="2">
    <source>
        <dbReference type="Pfam" id="PF02769"/>
    </source>
</evidence>
<dbReference type="Gene3D" id="3.90.650.10">
    <property type="entry name" value="PurM-like C-terminal domain"/>
    <property type="match status" value="1"/>
</dbReference>
<evidence type="ECO:0000313" key="4">
    <source>
        <dbReference type="Proteomes" id="UP000645676"/>
    </source>
</evidence>
<dbReference type="RefSeq" id="WP_064496823.1">
    <property type="nucleotide sequence ID" value="NC_000909.1"/>
</dbReference>
<dbReference type="PIRSF" id="PIRSF006346">
    <property type="entry name" value="Ni_metllenz_mat"/>
    <property type="match status" value="1"/>
</dbReference>
<gene>
    <name evidence="3" type="ORF">HA335_04060</name>
</gene>
<dbReference type="Proteomes" id="UP000645676">
    <property type="component" value="Unassembled WGS sequence"/>
</dbReference>
<feature type="domain" description="PurM-like N-terminal" evidence="1">
    <location>
        <begin position="116"/>
        <end position="228"/>
    </location>
</feature>
<dbReference type="PANTHER" id="PTHR30270:SF2">
    <property type="entry name" value="HYDROGENASE EXPRESSION_FORMATION PROTEIN"/>
    <property type="match status" value="1"/>
</dbReference>
<dbReference type="SUPFAM" id="SSF56042">
    <property type="entry name" value="PurM C-terminal domain-like"/>
    <property type="match status" value="1"/>
</dbReference>
<dbReference type="InterPro" id="IPR006283">
    <property type="entry name" value="ThiL-like"/>
</dbReference>
<evidence type="ECO:0000313" key="3">
    <source>
        <dbReference type="EMBL" id="HII59743.1"/>
    </source>
</evidence>
<dbReference type="GO" id="GO:0009030">
    <property type="term" value="F:thiamine-phosphate kinase activity"/>
    <property type="evidence" value="ECO:0007669"/>
    <property type="project" value="InterPro"/>
</dbReference>
<dbReference type="Pfam" id="PF02769">
    <property type="entry name" value="AIRS_C"/>
    <property type="match status" value="1"/>
</dbReference>
<protein>
    <submittedName>
        <fullName evidence="3">Uncharacterized protein</fullName>
    </submittedName>
</protein>
<dbReference type="CDD" id="cd02691">
    <property type="entry name" value="PurM-like2"/>
    <property type="match status" value="1"/>
</dbReference>
<dbReference type="OMA" id="MDIEGYA"/>
<dbReference type="InterPro" id="IPR036921">
    <property type="entry name" value="PurM-like_N_sf"/>
</dbReference>
<dbReference type="GO" id="GO:0009228">
    <property type="term" value="P:thiamine biosynthetic process"/>
    <property type="evidence" value="ECO:0007669"/>
    <property type="project" value="InterPro"/>
</dbReference>
<proteinExistence type="predicted"/>
<name>A0A832T7J4_9EURY</name>
<dbReference type="AlphaFoldDB" id="A0A832T7J4"/>
<feature type="domain" description="PurM-like C-terminal" evidence="2">
    <location>
        <begin position="241"/>
        <end position="386"/>
    </location>
</feature>
<reference evidence="3" key="1">
    <citation type="journal article" date="2020" name="bioRxiv">
        <title>A rank-normalized archaeal taxonomy based on genome phylogeny resolves widespread incomplete and uneven classifications.</title>
        <authorList>
            <person name="Rinke C."/>
            <person name="Chuvochina M."/>
            <person name="Mussig A.J."/>
            <person name="Chaumeil P.-A."/>
            <person name="Waite D.W."/>
            <person name="Whitman W.B."/>
            <person name="Parks D.H."/>
            <person name="Hugenholtz P."/>
        </authorList>
    </citation>
    <scope>NUCLEOTIDE SEQUENCE</scope>
    <source>
        <strain evidence="3">UBA8849</strain>
    </source>
</reference>
<evidence type="ECO:0000259" key="1">
    <source>
        <dbReference type="Pfam" id="PF00586"/>
    </source>
</evidence>
<dbReference type="InterPro" id="IPR036676">
    <property type="entry name" value="PurM-like_C_sf"/>
</dbReference>
<dbReference type="InterPro" id="IPR010918">
    <property type="entry name" value="PurM-like_C_dom"/>
</dbReference>
<dbReference type="EMBL" id="DUJR01000022">
    <property type="protein sequence ID" value="HII59743.1"/>
    <property type="molecule type" value="Genomic_DNA"/>
</dbReference>
<dbReference type="PANTHER" id="PTHR30270">
    <property type="entry name" value="THIAMINE-MONOPHOSPHATE KINASE"/>
    <property type="match status" value="1"/>
</dbReference>
<comment type="caution">
    <text evidence="3">The sequence shown here is derived from an EMBL/GenBank/DDBJ whole genome shotgun (WGS) entry which is preliminary data.</text>
</comment>
<accession>A0A832T7J4</accession>
<dbReference type="SUPFAM" id="SSF55326">
    <property type="entry name" value="PurM N-terminal domain-like"/>
    <property type="match status" value="1"/>
</dbReference>